<protein>
    <recommendedName>
        <fullName evidence="4">EF-hand domain-containing protein</fullName>
    </recommendedName>
</protein>
<evidence type="ECO:0000259" key="4">
    <source>
        <dbReference type="PROSITE" id="PS50222"/>
    </source>
</evidence>
<dbReference type="Pfam" id="PF13499">
    <property type="entry name" value="EF-hand_7"/>
    <property type="match status" value="1"/>
</dbReference>
<dbReference type="PANTHER" id="PTHR23055:SF60">
    <property type="entry name" value="CALAXIN"/>
    <property type="match status" value="1"/>
</dbReference>
<gene>
    <name evidence="5" type="ORF">TMSB3V08_LOCUS9576</name>
</gene>
<dbReference type="InterPro" id="IPR028846">
    <property type="entry name" value="Recoverin"/>
</dbReference>
<name>A0A7R9EF64_9NEOP</name>
<proteinExistence type="predicted"/>
<dbReference type="AlphaFoldDB" id="A0A7R9EF64"/>
<organism evidence="5">
    <name type="scientific">Timema monikensis</name>
    <dbReference type="NCBI Taxonomy" id="170555"/>
    <lineage>
        <taxon>Eukaryota</taxon>
        <taxon>Metazoa</taxon>
        <taxon>Ecdysozoa</taxon>
        <taxon>Arthropoda</taxon>
        <taxon>Hexapoda</taxon>
        <taxon>Insecta</taxon>
        <taxon>Pterygota</taxon>
        <taxon>Neoptera</taxon>
        <taxon>Polyneoptera</taxon>
        <taxon>Phasmatodea</taxon>
        <taxon>Timematodea</taxon>
        <taxon>Timematoidea</taxon>
        <taxon>Timematidae</taxon>
        <taxon>Timema</taxon>
    </lineage>
</organism>
<keyword evidence="2" id="KW-0677">Repeat</keyword>
<evidence type="ECO:0000256" key="1">
    <source>
        <dbReference type="ARBA" id="ARBA00022723"/>
    </source>
</evidence>
<dbReference type="InterPro" id="IPR018247">
    <property type="entry name" value="EF_Hand_1_Ca_BS"/>
</dbReference>
<dbReference type="InterPro" id="IPR002048">
    <property type="entry name" value="EF_hand_dom"/>
</dbReference>
<feature type="domain" description="EF-hand" evidence="4">
    <location>
        <begin position="312"/>
        <end position="347"/>
    </location>
</feature>
<dbReference type="PROSITE" id="PS50222">
    <property type="entry name" value="EF_HAND_2"/>
    <property type="match status" value="3"/>
</dbReference>
<evidence type="ECO:0000256" key="2">
    <source>
        <dbReference type="ARBA" id="ARBA00022737"/>
    </source>
</evidence>
<sequence length="451" mass="51280">MYSEYAAILLSTVGSDEILPRKLTDLKVGRGYRITSIKELNTRFGRRVLAVLDGKYNVWLPNRFSLLIDAQVEYIAKAYILRIKTYSITNELPFKDPVQFLVAYWDIYAKTVEESVANNSIKVDLKVQDGLISRLFVDKDLRTIAPLKLVDVTFLQAAFRELAGLLLRRVQTPLPMEITITLLVVTFLVLQYKVLQPNIGELEPTHVFQPITWHSEHRGRRETPFLTRSGCPLGHTLGVQEIFARQEIEALCHVYRKLVSNNSLNITSVSGSVTTGGVAATSTGMSPSVFVYEGLDRIVFRDLLHNTFDLVTEEVLMDRIFCAFDRCNLGVIRLEEWVTGLSVFLRGTFEERTTFCFLVYDLNSDGFISRDEMFHLLRNCLVKQPQDEDPDEGVKDLVELALRKLDQDKDGKVSFSDFQIAVKEEPLLMEAFGQCLPVDNSCQTFISTLHC</sequence>
<dbReference type="Gene3D" id="1.10.238.10">
    <property type="entry name" value="EF-hand"/>
    <property type="match status" value="1"/>
</dbReference>
<reference evidence="5" key="1">
    <citation type="submission" date="2020-11" db="EMBL/GenBank/DDBJ databases">
        <authorList>
            <person name="Tran Van P."/>
        </authorList>
    </citation>
    <scope>NUCLEOTIDE SEQUENCE</scope>
</reference>
<evidence type="ECO:0000256" key="3">
    <source>
        <dbReference type="ARBA" id="ARBA00022837"/>
    </source>
</evidence>
<dbReference type="PRINTS" id="PR00450">
    <property type="entry name" value="RECOVERIN"/>
</dbReference>
<keyword evidence="1" id="KW-0479">Metal-binding</keyword>
<dbReference type="GO" id="GO:0005509">
    <property type="term" value="F:calcium ion binding"/>
    <property type="evidence" value="ECO:0007669"/>
    <property type="project" value="InterPro"/>
</dbReference>
<dbReference type="PANTHER" id="PTHR23055">
    <property type="entry name" value="CALCIUM BINDING PROTEINS"/>
    <property type="match status" value="1"/>
</dbReference>
<dbReference type="InterPro" id="IPR011992">
    <property type="entry name" value="EF-hand-dom_pair"/>
</dbReference>
<dbReference type="CDD" id="cd00051">
    <property type="entry name" value="EFh"/>
    <property type="match status" value="1"/>
</dbReference>
<accession>A0A7R9EF64</accession>
<feature type="domain" description="EF-hand" evidence="4">
    <location>
        <begin position="348"/>
        <end position="383"/>
    </location>
</feature>
<dbReference type="EMBL" id="OB795947">
    <property type="protein sequence ID" value="CAD7432883.1"/>
    <property type="molecule type" value="Genomic_DNA"/>
</dbReference>
<dbReference type="SMART" id="SM00054">
    <property type="entry name" value="EFh"/>
    <property type="match status" value="3"/>
</dbReference>
<keyword evidence="3" id="KW-0106">Calcium</keyword>
<dbReference type="SUPFAM" id="SSF47473">
    <property type="entry name" value="EF-hand"/>
    <property type="match status" value="1"/>
</dbReference>
<evidence type="ECO:0000313" key="5">
    <source>
        <dbReference type="EMBL" id="CAD7432883.1"/>
    </source>
</evidence>
<feature type="domain" description="EF-hand" evidence="4">
    <location>
        <begin position="393"/>
        <end position="428"/>
    </location>
</feature>
<dbReference type="PROSITE" id="PS00018">
    <property type="entry name" value="EF_HAND_1"/>
    <property type="match status" value="2"/>
</dbReference>